<feature type="domain" description="Tyr recombinase" evidence="5">
    <location>
        <begin position="193"/>
        <end position="401"/>
    </location>
</feature>
<dbReference type="Pfam" id="PF00589">
    <property type="entry name" value="Phage_integrase"/>
    <property type="match status" value="1"/>
</dbReference>
<dbReference type="InterPro" id="IPR044068">
    <property type="entry name" value="CB"/>
</dbReference>
<dbReference type="InterPro" id="IPR053876">
    <property type="entry name" value="Phage_int_M"/>
</dbReference>
<dbReference type="InterPro" id="IPR011010">
    <property type="entry name" value="DNA_brk_join_enz"/>
</dbReference>
<evidence type="ECO:0000313" key="8">
    <source>
        <dbReference type="Proteomes" id="UP001596157"/>
    </source>
</evidence>
<reference evidence="8" key="1">
    <citation type="journal article" date="2019" name="Int. J. Syst. Evol. Microbiol.">
        <title>The Global Catalogue of Microorganisms (GCM) 10K type strain sequencing project: providing services to taxonomists for standard genome sequencing and annotation.</title>
        <authorList>
            <consortium name="The Broad Institute Genomics Platform"/>
            <consortium name="The Broad Institute Genome Sequencing Center for Infectious Disease"/>
            <person name="Wu L."/>
            <person name="Ma J."/>
        </authorList>
    </citation>
    <scope>NUCLEOTIDE SEQUENCE [LARGE SCALE GENOMIC DNA]</scope>
    <source>
        <strain evidence="8">CCUG 59778</strain>
    </source>
</reference>
<evidence type="ECO:0000259" key="6">
    <source>
        <dbReference type="PROSITE" id="PS51900"/>
    </source>
</evidence>
<dbReference type="SUPFAM" id="SSF56349">
    <property type="entry name" value="DNA breaking-rejoining enzymes"/>
    <property type="match status" value="1"/>
</dbReference>
<gene>
    <name evidence="7" type="ORF">ACFPM7_07330</name>
</gene>
<evidence type="ECO:0000256" key="2">
    <source>
        <dbReference type="ARBA" id="ARBA00023125"/>
    </source>
</evidence>
<keyword evidence="3" id="KW-0233">DNA recombination</keyword>
<comment type="similarity">
    <text evidence="1">Belongs to the 'phage' integrase family.</text>
</comment>
<comment type="caution">
    <text evidence="7">The sequence shown here is derived from an EMBL/GenBank/DDBJ whole genome shotgun (WGS) entry which is preliminary data.</text>
</comment>
<dbReference type="PROSITE" id="PS51900">
    <property type="entry name" value="CB"/>
    <property type="match status" value="1"/>
</dbReference>
<dbReference type="PANTHER" id="PTHR30349:SF64">
    <property type="entry name" value="PROPHAGE INTEGRASE INTD-RELATED"/>
    <property type="match status" value="1"/>
</dbReference>
<name>A0ABW0ELP9_9PSEU</name>
<dbReference type="PROSITE" id="PS51898">
    <property type="entry name" value="TYR_RECOMBINASE"/>
    <property type="match status" value="1"/>
</dbReference>
<dbReference type="Pfam" id="PF22022">
    <property type="entry name" value="Phage_int_M"/>
    <property type="match status" value="1"/>
</dbReference>
<dbReference type="InterPro" id="IPR013762">
    <property type="entry name" value="Integrase-like_cat_sf"/>
</dbReference>
<evidence type="ECO:0000256" key="3">
    <source>
        <dbReference type="ARBA" id="ARBA00023172"/>
    </source>
</evidence>
<evidence type="ECO:0000256" key="1">
    <source>
        <dbReference type="ARBA" id="ARBA00008857"/>
    </source>
</evidence>
<protein>
    <submittedName>
        <fullName evidence="7">Tyrosine-type recombinase/integrase</fullName>
    </submittedName>
</protein>
<dbReference type="Proteomes" id="UP001596157">
    <property type="component" value="Unassembled WGS sequence"/>
</dbReference>
<feature type="domain" description="Core-binding (CB)" evidence="6">
    <location>
        <begin position="90"/>
        <end position="170"/>
    </location>
</feature>
<proteinExistence type="inferred from homology"/>
<keyword evidence="2 4" id="KW-0238">DNA-binding</keyword>
<evidence type="ECO:0000259" key="5">
    <source>
        <dbReference type="PROSITE" id="PS51898"/>
    </source>
</evidence>
<dbReference type="InterPro" id="IPR002104">
    <property type="entry name" value="Integrase_catalytic"/>
</dbReference>
<evidence type="ECO:0000313" key="7">
    <source>
        <dbReference type="EMBL" id="MFC5286859.1"/>
    </source>
</evidence>
<dbReference type="Gene3D" id="1.10.150.130">
    <property type="match status" value="1"/>
</dbReference>
<dbReference type="RefSeq" id="WP_378245242.1">
    <property type="nucleotide sequence ID" value="NZ_JBHSKF010000003.1"/>
</dbReference>
<sequence length="416" mass="47361">MGHIQDRWFRDKVDPETRRPVLNAQGRTVRERTELYGRGDRYRVRYVDHSGRERSKSFPDKQKMRAEAFLGEVQTELRRGTYVDPDAGKVAFEVYGRRWLASQGFEESTREAVAQRLRLHVFPHLGHRNLDSLRPSDIREWLKALLDKKLGDSYRQVIFVHAQTILNAAVDDERIRKNPCNASSVQKPQIAARKVVPWTAERVHAVREAMNERFRVTVALGAGLGLRQGEAFGLSPDDVDWEQGVVHVRRQVKLVGERPCFGLPKRGKTREVPLPESVGRELRAHMEVYPPLEVTLPWQSQGGEPVTARVVVWSRERTVAWRPVYNQNAWATALRRAGVRPLPRVDGFHALRHFYASTLLDAGESITALASYLGHADPGFTLKVYTHLMPSSKQRTQRAVDAVFGGPELLHGLRTA</sequence>
<dbReference type="InterPro" id="IPR050090">
    <property type="entry name" value="Tyrosine_recombinase_XerCD"/>
</dbReference>
<dbReference type="CDD" id="cd01189">
    <property type="entry name" value="INT_ICEBs1_C_like"/>
    <property type="match status" value="1"/>
</dbReference>
<dbReference type="PANTHER" id="PTHR30349">
    <property type="entry name" value="PHAGE INTEGRASE-RELATED"/>
    <property type="match status" value="1"/>
</dbReference>
<organism evidence="7 8">
    <name type="scientific">Actinokineospora guangxiensis</name>
    <dbReference type="NCBI Taxonomy" id="1490288"/>
    <lineage>
        <taxon>Bacteria</taxon>
        <taxon>Bacillati</taxon>
        <taxon>Actinomycetota</taxon>
        <taxon>Actinomycetes</taxon>
        <taxon>Pseudonocardiales</taxon>
        <taxon>Pseudonocardiaceae</taxon>
        <taxon>Actinokineospora</taxon>
    </lineage>
</organism>
<dbReference type="EMBL" id="JBHSKF010000003">
    <property type="protein sequence ID" value="MFC5286859.1"/>
    <property type="molecule type" value="Genomic_DNA"/>
</dbReference>
<accession>A0ABW0ELP9</accession>
<dbReference type="InterPro" id="IPR010998">
    <property type="entry name" value="Integrase_recombinase_N"/>
</dbReference>
<dbReference type="Gene3D" id="1.10.443.10">
    <property type="entry name" value="Intergrase catalytic core"/>
    <property type="match status" value="1"/>
</dbReference>
<evidence type="ECO:0000256" key="4">
    <source>
        <dbReference type="PROSITE-ProRule" id="PRU01248"/>
    </source>
</evidence>
<keyword evidence="8" id="KW-1185">Reference proteome</keyword>